<organism evidence="2 3">
    <name type="scientific">Lacimonas salitolerans</name>
    <dbReference type="NCBI Taxonomy" id="1323750"/>
    <lineage>
        <taxon>Bacteria</taxon>
        <taxon>Pseudomonadati</taxon>
        <taxon>Pseudomonadota</taxon>
        <taxon>Alphaproteobacteria</taxon>
        <taxon>Rhodobacterales</taxon>
        <taxon>Paracoccaceae</taxon>
        <taxon>Lacimonas</taxon>
    </lineage>
</organism>
<keyword evidence="2" id="KW-0328">Glycosyltransferase</keyword>
<comment type="caution">
    <text evidence="2">The sequence shown here is derived from an EMBL/GenBank/DDBJ whole genome shotgun (WGS) entry which is preliminary data.</text>
</comment>
<dbReference type="Gene3D" id="3.40.50.2000">
    <property type="entry name" value="Glycogen Phosphorylase B"/>
    <property type="match status" value="2"/>
</dbReference>
<feature type="domain" description="Glycosyl transferase family 1" evidence="1">
    <location>
        <begin position="296"/>
        <end position="357"/>
    </location>
</feature>
<dbReference type="GO" id="GO:0016757">
    <property type="term" value="F:glycosyltransferase activity"/>
    <property type="evidence" value="ECO:0007669"/>
    <property type="project" value="UniProtKB-KW"/>
</dbReference>
<dbReference type="Pfam" id="PF00534">
    <property type="entry name" value="Glycos_transf_1"/>
    <property type="match status" value="1"/>
</dbReference>
<dbReference type="Proteomes" id="UP001597186">
    <property type="component" value="Unassembled WGS sequence"/>
</dbReference>
<sequence length="913" mass="102721">MTRKNRKRKSKPKSAVSKEISKATVNLKSNVRDASSRKPRVLWANSFCLLDTSSGASISIRQILKQLHKSGYEVRIVGATIFDSPHGTKGLGQEWQDAKSLDVKFVDVKDGNLSHRLVRTQSTKRSEMSLSENDFLYSAYVNELNNFKPDVVFFYGGQPLDFLISHEARVRGIPSAAYLVNANYKGTRWCRDVDLIVTDTHATSAMYAAREGIEPVPVGKFIDLGKVIAPDHKRHYATLINPSWAKGAGIVAMLAVLLEERRPDIVFEVVESRGSWSEVVRNVTRSVWGVERSELSNVIVTPNTDNISEVYGQSRIVLGLSQWWESGSRVLAEAMLNGIPAMVSNHGGSPEMVGEGGIVVDLPPSCHEAPYNSMPRPELLDELVHFLERVWDDEPFYLNLMVRALQQGNKLHRMEVSTQRLLEAFQPLVEKRAGDGDFFDAVKRVHKHGLIESSSFLHRPAPEINKFGIKESISKHRFAVEVVKLNKSVTFLFSSAMDIANGTPVKVLFGSLEEQCFSTEFVEFAGHHKVTAFTTEVIKPTSQLDGYNCELRSITELEECLSKNGMFKSCEFLKHITACVQNFVSQKSSNSENVFGSERNFKKVGFILFGSMLAASSRLQGQFISEWLNKSGRYRAVILHRPESRYQVDMPDERIAPIAWAAIMGTCETVVFQKANGKSHQHLMEIFKKLGIRIIFVDCDLRQDYNFLNFIDHVIVPSEFLANEYRKTDFEQISVIPDMIDFRRSLPVRKHAPATRYGVWIGTSDKFEYFSSLRDSILEIIPSVKITSISDHPEADIKWQLDIFPEVLGGFDFGFITLASDEWSMAKSSNRAVLLMANGLPTLAENRETYANVIQHGETGFLFETPRDVINALQVLDDPTVWVKIAAAGADRAHNEFGADRIGSMWEEVLTCR</sequence>
<dbReference type="InterPro" id="IPR001296">
    <property type="entry name" value="Glyco_trans_1"/>
</dbReference>
<evidence type="ECO:0000313" key="2">
    <source>
        <dbReference type="EMBL" id="MFD1510502.1"/>
    </source>
</evidence>
<dbReference type="EC" id="2.4.-.-" evidence="2"/>
<gene>
    <name evidence="2" type="ORF">ACFTOW_13970</name>
</gene>
<proteinExistence type="predicted"/>
<protein>
    <submittedName>
        <fullName evidence="2">Glycosyltransferase</fullName>
        <ecNumber evidence="2">2.4.-.-</ecNumber>
    </submittedName>
</protein>
<evidence type="ECO:0000259" key="1">
    <source>
        <dbReference type="Pfam" id="PF00534"/>
    </source>
</evidence>
<dbReference type="PANTHER" id="PTHR45947">
    <property type="entry name" value="SULFOQUINOVOSYL TRANSFERASE SQD2"/>
    <property type="match status" value="1"/>
</dbReference>
<dbReference type="RefSeq" id="WP_379916736.1">
    <property type="nucleotide sequence ID" value="NZ_JBHUDD010000118.1"/>
</dbReference>
<accession>A0ABW4EGI7</accession>
<name>A0ABW4EGI7_9RHOB</name>
<dbReference type="PANTHER" id="PTHR45947:SF3">
    <property type="entry name" value="SULFOQUINOVOSYL TRANSFERASE SQD2"/>
    <property type="match status" value="1"/>
</dbReference>
<keyword evidence="2" id="KW-0808">Transferase</keyword>
<reference evidence="3" key="1">
    <citation type="journal article" date="2019" name="Int. J. Syst. Evol. Microbiol.">
        <title>The Global Catalogue of Microorganisms (GCM) 10K type strain sequencing project: providing services to taxonomists for standard genome sequencing and annotation.</title>
        <authorList>
            <consortium name="The Broad Institute Genomics Platform"/>
            <consortium name="The Broad Institute Genome Sequencing Center for Infectious Disease"/>
            <person name="Wu L."/>
            <person name="Ma J."/>
        </authorList>
    </citation>
    <scope>NUCLEOTIDE SEQUENCE [LARGE SCALE GENOMIC DNA]</scope>
    <source>
        <strain evidence="3">CGMCC 1.12477</strain>
    </source>
</reference>
<dbReference type="InterPro" id="IPR050194">
    <property type="entry name" value="Glycosyltransferase_grp1"/>
</dbReference>
<keyword evidence="3" id="KW-1185">Reference proteome</keyword>
<dbReference type="SUPFAM" id="SSF53756">
    <property type="entry name" value="UDP-Glycosyltransferase/glycogen phosphorylase"/>
    <property type="match status" value="2"/>
</dbReference>
<dbReference type="EMBL" id="JBHUDD010000118">
    <property type="protein sequence ID" value="MFD1510502.1"/>
    <property type="molecule type" value="Genomic_DNA"/>
</dbReference>
<evidence type="ECO:0000313" key="3">
    <source>
        <dbReference type="Proteomes" id="UP001597186"/>
    </source>
</evidence>